<organism evidence="2 3">
    <name type="scientific">Caulobacter vibrioides (strain ATCC 19089 / CIP 103742 / CB 15)</name>
    <name type="common">Caulobacter crescentus</name>
    <dbReference type="NCBI Taxonomy" id="190650"/>
    <lineage>
        <taxon>Bacteria</taxon>
        <taxon>Pseudomonadati</taxon>
        <taxon>Pseudomonadota</taxon>
        <taxon>Alphaproteobacteria</taxon>
        <taxon>Caulobacterales</taxon>
        <taxon>Caulobacteraceae</taxon>
        <taxon>Caulobacter</taxon>
    </lineage>
</organism>
<dbReference type="EnsemblBacteria" id="AAK25264">
    <property type="protein sequence ID" value="AAK25264"/>
    <property type="gene ID" value="CC_3302"/>
</dbReference>
<keyword evidence="3" id="KW-1185">Reference proteome</keyword>
<dbReference type="HOGENOM" id="CLU_1657673_0_0_5"/>
<dbReference type="STRING" id="190650.CC_3302"/>
<feature type="region of interest" description="Disordered" evidence="1">
    <location>
        <begin position="101"/>
        <end position="120"/>
    </location>
</feature>
<dbReference type="BioCyc" id="CAULO:CC3302-MONOMER"/>
<sequence>MWRSPVRSLRGELDRRSPLCLDQGLALGLGQLALGFALDFHAALAERHIQGVVAQLRAAERLAGLLDAGLEQGGLGGVRQVQVRHCNAHARVALGGVGGLRQAQDRHGGEAQGGDGGQAHDELAHLKYPSGWALFAAPMNIGYIRVLAKSRYTSVMTRN</sequence>
<accession>Q9A3A2</accession>
<dbReference type="AlphaFoldDB" id="Q9A3A2"/>
<evidence type="ECO:0000313" key="2">
    <source>
        <dbReference type="EMBL" id="AAK25264.1"/>
    </source>
</evidence>
<name>Q9A3A2_CAUVC</name>
<proteinExistence type="predicted"/>
<dbReference type="Proteomes" id="UP000001816">
    <property type="component" value="Chromosome"/>
</dbReference>
<evidence type="ECO:0000256" key="1">
    <source>
        <dbReference type="SAM" id="MobiDB-lite"/>
    </source>
</evidence>
<gene>
    <name evidence="2" type="ordered locus">CC_3302</name>
</gene>
<evidence type="ECO:0000313" key="3">
    <source>
        <dbReference type="Proteomes" id="UP000001816"/>
    </source>
</evidence>
<dbReference type="KEGG" id="ccr:CC_3302"/>
<protein>
    <submittedName>
        <fullName evidence="2">Uncharacterized protein</fullName>
    </submittedName>
</protein>
<dbReference type="PIR" id="D87658">
    <property type="entry name" value="D87658"/>
</dbReference>
<dbReference type="EMBL" id="AE005673">
    <property type="protein sequence ID" value="AAK25264.1"/>
    <property type="molecule type" value="Genomic_DNA"/>
</dbReference>
<reference evidence="2 3" key="1">
    <citation type="journal article" date="2001" name="Proc. Natl. Acad. Sci. U.S.A.">
        <title>Complete genome sequence of Caulobacter crescentus.</title>
        <authorList>
            <person name="Nierman W.C."/>
            <person name="Feldblyum T.V."/>
            <person name="Laub M.T."/>
            <person name="Paulsen I.T."/>
            <person name="Nelson K.E."/>
            <person name="Eisen J.A."/>
            <person name="Heidelberg J.F."/>
            <person name="Alley M.R."/>
            <person name="Ohta N."/>
            <person name="Maddock J.R."/>
            <person name="Potocka I."/>
            <person name="Nelson W.C."/>
            <person name="Newton A."/>
            <person name="Stephens C."/>
            <person name="Phadke N.D."/>
            <person name="Ely B."/>
            <person name="DeBoy R.T."/>
            <person name="Dodson R.J."/>
            <person name="Durkin A.S."/>
            <person name="Gwinn M.L."/>
            <person name="Haft D.H."/>
            <person name="Kolonay J.F."/>
            <person name="Smit J."/>
            <person name="Craven M.B."/>
            <person name="Khouri H."/>
            <person name="Shetty J."/>
            <person name="Berry K."/>
            <person name="Utterback T."/>
            <person name="Tran K."/>
            <person name="Wolf A."/>
            <person name="Vamathevan J."/>
            <person name="Ermolaeva M."/>
            <person name="White O."/>
            <person name="Salzberg S.L."/>
            <person name="Venter J.C."/>
            <person name="Shapiro L."/>
            <person name="Fraser C.M."/>
        </authorList>
    </citation>
    <scope>NUCLEOTIDE SEQUENCE [LARGE SCALE GENOMIC DNA]</scope>
    <source>
        <strain evidence="3">ATCC 19089 / CB15</strain>
    </source>
</reference>